<name>A0A3N2BLK0_9MICO</name>
<dbReference type="EMBL" id="RKHL01000002">
    <property type="protein sequence ID" value="ROR76140.1"/>
    <property type="molecule type" value="Genomic_DNA"/>
</dbReference>
<organism evidence="1 2">
    <name type="scientific">Plantibacter flavus</name>
    <dbReference type="NCBI Taxonomy" id="150123"/>
    <lineage>
        <taxon>Bacteria</taxon>
        <taxon>Bacillati</taxon>
        <taxon>Actinomycetota</taxon>
        <taxon>Actinomycetes</taxon>
        <taxon>Micrococcales</taxon>
        <taxon>Microbacteriaceae</taxon>
        <taxon>Plantibacter</taxon>
    </lineage>
</organism>
<comment type="caution">
    <text evidence="1">The sequence shown here is derived from an EMBL/GenBank/DDBJ whole genome shotgun (WGS) entry which is preliminary data.</text>
</comment>
<evidence type="ECO:0000313" key="2">
    <source>
        <dbReference type="Proteomes" id="UP000266915"/>
    </source>
</evidence>
<dbReference type="AlphaFoldDB" id="A0A3N2BLK0"/>
<proteinExistence type="predicted"/>
<protein>
    <submittedName>
        <fullName evidence="1">Uncharacterized protein</fullName>
    </submittedName>
</protein>
<dbReference type="Proteomes" id="UP000266915">
    <property type="component" value="Unassembled WGS sequence"/>
</dbReference>
<evidence type="ECO:0000313" key="1">
    <source>
        <dbReference type="EMBL" id="ROR76140.1"/>
    </source>
</evidence>
<sequence length="278" mass="31293">MRDSIRLIVGAKVQFESMDDLQEPVEGSILALERPLTSRYPIDAIAVAHQVRAVDNLQQVFGLMVDEENFEMKAYPYALYSLIRTTIEAAATALWVLQSSRKSTRVFRGLQLAYRDVQDQLEFNQYVLDENRVQGVRQYTETVIARLIELKDAVGDLRQKELGRPPRYTAILASVSKRSGGPKVSATYSLNSPLIVWKISSAFIHGNEQVTRNLSDVKQVTDFRGGMANFEVTPSFRVIAQSVQSCVALLAELEERYRYLATHNYAGRRVDAEPGATD</sequence>
<reference evidence="1 2" key="1">
    <citation type="submission" date="2018-11" db="EMBL/GenBank/DDBJ databases">
        <title>Sequencing the genomes of 1000 actinobacteria strains.</title>
        <authorList>
            <person name="Klenk H.-P."/>
        </authorList>
    </citation>
    <scope>NUCLEOTIDE SEQUENCE [LARGE SCALE GENOMIC DNA]</scope>
    <source>
        <strain evidence="1 2">DSM 14012</strain>
    </source>
</reference>
<gene>
    <name evidence="1" type="ORF">EDD42_4093</name>
</gene>
<keyword evidence="2" id="KW-1185">Reference proteome</keyword>
<accession>A0A3N2BLK0</accession>
<dbReference type="RefSeq" id="WP_143736575.1">
    <property type="nucleotide sequence ID" value="NZ_FXAP01000007.1"/>
</dbReference>